<dbReference type="Proteomes" id="UP000293360">
    <property type="component" value="Unassembled WGS sequence"/>
</dbReference>
<evidence type="ECO:0000256" key="5">
    <source>
        <dbReference type="ARBA" id="ARBA00023163"/>
    </source>
</evidence>
<dbReference type="GO" id="GO:0006325">
    <property type="term" value="P:chromatin organization"/>
    <property type="evidence" value="ECO:0007669"/>
    <property type="project" value="UniProtKB-KW"/>
</dbReference>
<organism evidence="9 10">
    <name type="scientific">Monosporascus ibericus</name>
    <dbReference type="NCBI Taxonomy" id="155417"/>
    <lineage>
        <taxon>Eukaryota</taxon>
        <taxon>Fungi</taxon>
        <taxon>Dikarya</taxon>
        <taxon>Ascomycota</taxon>
        <taxon>Pezizomycotina</taxon>
        <taxon>Sordariomycetes</taxon>
        <taxon>Xylariomycetidae</taxon>
        <taxon>Xylariales</taxon>
        <taxon>Xylariales incertae sedis</taxon>
        <taxon>Monosporascus</taxon>
    </lineage>
</organism>
<evidence type="ECO:0000313" key="9">
    <source>
        <dbReference type="EMBL" id="RYP03700.1"/>
    </source>
</evidence>
<keyword evidence="5" id="KW-0804">Transcription</keyword>
<dbReference type="InterPro" id="IPR012423">
    <property type="entry name" value="Eaf7/MRGBP"/>
</dbReference>
<keyword evidence="6" id="KW-0539">Nucleus</keyword>
<dbReference type="PANTHER" id="PTHR13581:SF5">
    <property type="entry name" value="MRG_MORF4L-BINDING PROTEIN"/>
    <property type="match status" value="1"/>
</dbReference>
<feature type="compositionally biased region" description="Acidic residues" evidence="8">
    <location>
        <begin position="263"/>
        <end position="297"/>
    </location>
</feature>
<reference evidence="9 10" key="1">
    <citation type="submission" date="2018-06" db="EMBL/GenBank/DDBJ databases">
        <title>Complete Genomes of Monosporascus.</title>
        <authorList>
            <person name="Robinson A.J."/>
            <person name="Natvig D.O."/>
        </authorList>
    </citation>
    <scope>NUCLEOTIDE SEQUENCE [LARGE SCALE GENOMIC DNA]</scope>
    <source>
        <strain evidence="9 10">CBS 110550</strain>
    </source>
</reference>
<feature type="region of interest" description="Disordered" evidence="8">
    <location>
        <begin position="1"/>
        <end position="64"/>
    </location>
</feature>
<keyword evidence="4" id="KW-0805">Transcription regulation</keyword>
<feature type="region of interest" description="Disordered" evidence="8">
    <location>
        <begin position="177"/>
        <end position="325"/>
    </location>
</feature>
<comment type="similarity">
    <text evidence="2">Belongs to the EAF7 family.</text>
</comment>
<keyword evidence="3" id="KW-0156">Chromatin regulator</keyword>
<evidence type="ECO:0000256" key="7">
    <source>
        <dbReference type="ARBA" id="ARBA00025178"/>
    </source>
</evidence>
<evidence type="ECO:0000256" key="8">
    <source>
        <dbReference type="SAM" id="MobiDB-lite"/>
    </source>
</evidence>
<evidence type="ECO:0000256" key="4">
    <source>
        <dbReference type="ARBA" id="ARBA00023015"/>
    </source>
</evidence>
<gene>
    <name evidence="9" type="ORF">DL764_004961</name>
</gene>
<dbReference type="EMBL" id="QJNU01000246">
    <property type="protein sequence ID" value="RYP03700.1"/>
    <property type="molecule type" value="Genomic_DNA"/>
</dbReference>
<comment type="caution">
    <text evidence="9">The sequence shown here is derived from an EMBL/GenBank/DDBJ whole genome shotgun (WGS) entry which is preliminary data.</text>
</comment>
<dbReference type="OrthoDB" id="5595141at2759"/>
<evidence type="ECO:0000256" key="2">
    <source>
        <dbReference type="ARBA" id="ARBA00007117"/>
    </source>
</evidence>
<feature type="compositionally biased region" description="Basic residues" evidence="8">
    <location>
        <begin position="312"/>
        <end position="325"/>
    </location>
</feature>
<sequence>MPPKKKARNSLASASTPKTPTPLRDEDSMDIDTPQAADTPRGAGTPATPGATTTAASNKHNYPPDSEILNNLWTADQESSLFKAIIRWKPTGMHKHFRMLAISEHLRNHGFDPDIETHTRIPRIWEKLRTQYHLDIIDERDNIYRHEGDGLPFEEIYKDFELPADEFYDSMFARRLARPSDPPSSPAEWDADAPPGPAAARKRKRTGGDASSVASSAAAKTRRPSTVGDTDQETPAPSSPVPRSARGARSQKRAAAKAKAESAEPDESEEEEDEDGDEEEDDGEEEDEGEEESEAEETGPATKSSRVSAARGRGRGRARGKRGRK</sequence>
<evidence type="ECO:0008006" key="11">
    <source>
        <dbReference type="Google" id="ProtNLM"/>
    </source>
</evidence>
<proteinExistence type="inferred from homology"/>
<dbReference type="GO" id="GO:0005634">
    <property type="term" value="C:nucleus"/>
    <property type="evidence" value="ECO:0007669"/>
    <property type="project" value="UniProtKB-SubCell"/>
</dbReference>
<evidence type="ECO:0000256" key="1">
    <source>
        <dbReference type="ARBA" id="ARBA00004123"/>
    </source>
</evidence>
<accession>A0A4Q4TE00</accession>
<dbReference type="GO" id="GO:0006357">
    <property type="term" value="P:regulation of transcription by RNA polymerase II"/>
    <property type="evidence" value="ECO:0007669"/>
    <property type="project" value="TreeGrafter"/>
</dbReference>
<comment type="function">
    <text evidence="7">Component of the NuA4 histone acetyltransferase complex which is involved in transcriptional activation of selected genes principally by acetylation of nucleosomal histone H4 and H2A. The NuA4 complex is also involved in DNA repair.</text>
</comment>
<evidence type="ECO:0000256" key="3">
    <source>
        <dbReference type="ARBA" id="ARBA00022853"/>
    </source>
</evidence>
<dbReference type="AlphaFoldDB" id="A0A4Q4TE00"/>
<dbReference type="GO" id="GO:0035267">
    <property type="term" value="C:NuA4 histone acetyltransferase complex"/>
    <property type="evidence" value="ECO:0007669"/>
    <property type="project" value="TreeGrafter"/>
</dbReference>
<dbReference type="STRING" id="155417.A0A4Q4TE00"/>
<dbReference type="PANTHER" id="PTHR13581">
    <property type="entry name" value="MRG-BINDING PROTEIN"/>
    <property type="match status" value="1"/>
</dbReference>
<comment type="subcellular location">
    <subcellularLocation>
        <location evidence="1">Nucleus</location>
    </subcellularLocation>
</comment>
<protein>
    <recommendedName>
        <fullName evidence="11">CT20 family protein</fullName>
    </recommendedName>
</protein>
<name>A0A4Q4TE00_9PEZI</name>
<evidence type="ECO:0000313" key="10">
    <source>
        <dbReference type="Proteomes" id="UP000293360"/>
    </source>
</evidence>
<feature type="compositionally biased region" description="Low complexity" evidence="8">
    <location>
        <begin position="36"/>
        <end position="56"/>
    </location>
</feature>
<evidence type="ECO:0000256" key="6">
    <source>
        <dbReference type="ARBA" id="ARBA00023242"/>
    </source>
</evidence>
<keyword evidence="10" id="KW-1185">Reference proteome</keyword>
<dbReference type="Pfam" id="PF07904">
    <property type="entry name" value="Eaf7"/>
    <property type="match status" value="1"/>
</dbReference>
<feature type="compositionally biased region" description="Low complexity" evidence="8">
    <location>
        <begin position="208"/>
        <end position="219"/>
    </location>
</feature>